<dbReference type="GO" id="GO:0003984">
    <property type="term" value="F:acetolactate synthase activity"/>
    <property type="evidence" value="ECO:0007669"/>
    <property type="project" value="UniProtKB-EC"/>
</dbReference>
<dbReference type="UniPathway" id="UPA00047">
    <property type="reaction ID" value="UER00055"/>
</dbReference>
<evidence type="ECO:0000256" key="13">
    <source>
        <dbReference type="RuleBase" id="RU362132"/>
    </source>
</evidence>
<comment type="caution">
    <text evidence="17">The sequence shown here is derived from an EMBL/GenBank/DDBJ whole genome shotgun (WGS) entry which is preliminary data.</text>
</comment>
<dbReference type="CDD" id="cd02015">
    <property type="entry name" value="TPP_AHAS"/>
    <property type="match status" value="1"/>
</dbReference>
<evidence type="ECO:0000256" key="8">
    <source>
        <dbReference type="ARBA" id="ARBA00022679"/>
    </source>
</evidence>
<dbReference type="GO" id="GO:0030976">
    <property type="term" value="F:thiamine pyrophosphate binding"/>
    <property type="evidence" value="ECO:0007669"/>
    <property type="project" value="InterPro"/>
</dbReference>
<dbReference type="FunFam" id="3.40.50.1220:FF:000008">
    <property type="entry name" value="Acetolactate synthase"/>
    <property type="match status" value="1"/>
</dbReference>
<evidence type="ECO:0000256" key="4">
    <source>
        <dbReference type="ARBA" id="ARBA00005025"/>
    </source>
</evidence>
<accession>A0A1J5TN71</accession>
<dbReference type="SUPFAM" id="SSF52467">
    <property type="entry name" value="DHS-like NAD/FAD-binding domain"/>
    <property type="match status" value="1"/>
</dbReference>
<dbReference type="InterPro" id="IPR012001">
    <property type="entry name" value="Thiamin_PyroP_enz_TPP-bd_dom"/>
</dbReference>
<protein>
    <recommendedName>
        <fullName evidence="6">acetolactate synthase</fullName>
        <ecNumber evidence="6">2.2.1.6</ecNumber>
    </recommendedName>
</protein>
<evidence type="ECO:0000256" key="2">
    <source>
        <dbReference type="ARBA" id="ARBA00001964"/>
    </source>
</evidence>
<proteinExistence type="inferred from homology"/>
<dbReference type="PANTHER" id="PTHR18968:SF13">
    <property type="entry name" value="ACETOLACTATE SYNTHASE CATALYTIC SUBUNIT, MITOCHONDRIAL"/>
    <property type="match status" value="1"/>
</dbReference>
<comment type="similarity">
    <text evidence="5 13">Belongs to the TPP enzyme family.</text>
</comment>
<dbReference type="InterPro" id="IPR012000">
    <property type="entry name" value="Thiamin_PyroP_enz_cen_dom"/>
</dbReference>
<dbReference type="InterPro" id="IPR029061">
    <property type="entry name" value="THDP-binding"/>
</dbReference>
<evidence type="ECO:0000256" key="9">
    <source>
        <dbReference type="ARBA" id="ARBA00022723"/>
    </source>
</evidence>
<evidence type="ECO:0000256" key="11">
    <source>
        <dbReference type="ARBA" id="ARBA00023052"/>
    </source>
</evidence>
<comment type="pathway">
    <text evidence="4">Amino-acid biosynthesis; L-valine biosynthesis; L-valine from pyruvate: step 1/4.</text>
</comment>
<evidence type="ECO:0000256" key="3">
    <source>
        <dbReference type="ARBA" id="ARBA00004974"/>
    </source>
</evidence>
<gene>
    <name evidence="17" type="primary">ilvB_3</name>
    <name evidence="17" type="ORF">GALL_52530</name>
</gene>
<keyword evidence="12" id="KW-0100">Branched-chain amino acid biosynthesis</keyword>
<dbReference type="Gene3D" id="3.40.50.1220">
    <property type="entry name" value="TPP-binding domain"/>
    <property type="match status" value="1"/>
</dbReference>
<comment type="pathway">
    <text evidence="3">Amino-acid biosynthesis; L-isoleucine biosynthesis; L-isoleucine from 2-oxobutanoate: step 1/4.</text>
</comment>
<dbReference type="FunFam" id="3.40.50.970:FF:000007">
    <property type="entry name" value="Acetolactate synthase"/>
    <property type="match status" value="1"/>
</dbReference>
<dbReference type="InterPro" id="IPR029035">
    <property type="entry name" value="DHS-like_NAD/FAD-binding_dom"/>
</dbReference>
<dbReference type="InterPro" id="IPR000399">
    <property type="entry name" value="TPP-bd_CS"/>
</dbReference>
<dbReference type="PANTHER" id="PTHR18968">
    <property type="entry name" value="THIAMINE PYROPHOSPHATE ENZYMES"/>
    <property type="match status" value="1"/>
</dbReference>
<dbReference type="Pfam" id="PF02776">
    <property type="entry name" value="TPP_enzyme_N"/>
    <property type="match status" value="1"/>
</dbReference>
<evidence type="ECO:0000259" key="16">
    <source>
        <dbReference type="Pfam" id="PF02776"/>
    </source>
</evidence>
<dbReference type="GO" id="GO:0000287">
    <property type="term" value="F:magnesium ion binding"/>
    <property type="evidence" value="ECO:0007669"/>
    <property type="project" value="InterPro"/>
</dbReference>
<dbReference type="UniPathway" id="UPA00049">
    <property type="reaction ID" value="UER00059"/>
</dbReference>
<dbReference type="CDD" id="cd07035">
    <property type="entry name" value="TPP_PYR_POX_like"/>
    <property type="match status" value="1"/>
</dbReference>
<dbReference type="Gene3D" id="3.40.50.970">
    <property type="match status" value="2"/>
</dbReference>
<dbReference type="GO" id="GO:0005948">
    <property type="term" value="C:acetolactate synthase complex"/>
    <property type="evidence" value="ECO:0007669"/>
    <property type="project" value="TreeGrafter"/>
</dbReference>
<keyword evidence="7" id="KW-0028">Amino-acid biosynthesis</keyword>
<evidence type="ECO:0000259" key="14">
    <source>
        <dbReference type="Pfam" id="PF00205"/>
    </source>
</evidence>
<dbReference type="InterPro" id="IPR039368">
    <property type="entry name" value="AHAS_TPP"/>
</dbReference>
<keyword evidence="11 13" id="KW-0786">Thiamine pyrophosphate</keyword>
<dbReference type="GO" id="GO:0050660">
    <property type="term" value="F:flavin adenine dinucleotide binding"/>
    <property type="evidence" value="ECO:0007669"/>
    <property type="project" value="InterPro"/>
</dbReference>
<name>A0A1J5TN71_9ZZZZ</name>
<dbReference type="NCBIfam" id="TIGR00118">
    <property type="entry name" value="acolac_lg"/>
    <property type="match status" value="1"/>
</dbReference>
<dbReference type="AlphaFoldDB" id="A0A1J5TN71"/>
<evidence type="ECO:0000256" key="1">
    <source>
        <dbReference type="ARBA" id="ARBA00001946"/>
    </source>
</evidence>
<dbReference type="EC" id="2.2.1.6" evidence="6"/>
<dbReference type="PROSITE" id="PS00187">
    <property type="entry name" value="TPP_ENZYMES"/>
    <property type="match status" value="1"/>
</dbReference>
<evidence type="ECO:0000256" key="12">
    <source>
        <dbReference type="ARBA" id="ARBA00023304"/>
    </source>
</evidence>
<evidence type="ECO:0000256" key="5">
    <source>
        <dbReference type="ARBA" id="ARBA00007812"/>
    </source>
</evidence>
<dbReference type="InterPro" id="IPR045229">
    <property type="entry name" value="TPP_enz"/>
</dbReference>
<dbReference type="InterPro" id="IPR012846">
    <property type="entry name" value="Acetolactate_synth_lsu"/>
</dbReference>
<evidence type="ECO:0000256" key="6">
    <source>
        <dbReference type="ARBA" id="ARBA00013145"/>
    </source>
</evidence>
<dbReference type="Pfam" id="PF02775">
    <property type="entry name" value="TPP_enzyme_C"/>
    <property type="match status" value="1"/>
</dbReference>
<feature type="domain" description="Thiamine pyrophosphate enzyme N-terminal TPP-binding" evidence="16">
    <location>
        <begin position="19"/>
        <end position="134"/>
    </location>
</feature>
<organism evidence="17">
    <name type="scientific">mine drainage metagenome</name>
    <dbReference type="NCBI Taxonomy" id="410659"/>
    <lineage>
        <taxon>unclassified sequences</taxon>
        <taxon>metagenomes</taxon>
        <taxon>ecological metagenomes</taxon>
    </lineage>
</organism>
<keyword evidence="10" id="KW-0460">Magnesium</keyword>
<reference evidence="17" key="1">
    <citation type="submission" date="2016-10" db="EMBL/GenBank/DDBJ databases">
        <title>Sequence of Gallionella enrichment culture.</title>
        <authorList>
            <person name="Poehlein A."/>
            <person name="Muehling M."/>
            <person name="Daniel R."/>
        </authorList>
    </citation>
    <scope>NUCLEOTIDE SEQUENCE</scope>
</reference>
<evidence type="ECO:0000256" key="7">
    <source>
        <dbReference type="ARBA" id="ARBA00022605"/>
    </source>
</evidence>
<comment type="cofactor">
    <cofactor evidence="1">
        <name>Mg(2+)</name>
        <dbReference type="ChEBI" id="CHEBI:18420"/>
    </cofactor>
</comment>
<dbReference type="GO" id="GO:0009099">
    <property type="term" value="P:L-valine biosynthetic process"/>
    <property type="evidence" value="ECO:0007669"/>
    <property type="project" value="UniProtKB-UniPathway"/>
</dbReference>
<keyword evidence="8 17" id="KW-0808">Transferase</keyword>
<dbReference type="SUPFAM" id="SSF52518">
    <property type="entry name" value="Thiamin diphosphate-binding fold (THDP-binding)"/>
    <property type="match status" value="2"/>
</dbReference>
<evidence type="ECO:0000313" key="17">
    <source>
        <dbReference type="EMBL" id="OIR13438.1"/>
    </source>
</evidence>
<dbReference type="EMBL" id="MLJW01000014">
    <property type="protein sequence ID" value="OIR13438.1"/>
    <property type="molecule type" value="Genomic_DNA"/>
</dbReference>
<feature type="domain" description="Thiamine pyrophosphate enzyme central" evidence="14">
    <location>
        <begin position="211"/>
        <end position="346"/>
    </location>
</feature>
<dbReference type="GO" id="GO:0009097">
    <property type="term" value="P:isoleucine biosynthetic process"/>
    <property type="evidence" value="ECO:0007669"/>
    <property type="project" value="UniProtKB-UniPathway"/>
</dbReference>
<dbReference type="InterPro" id="IPR011766">
    <property type="entry name" value="TPP_enzyme_TPP-bd"/>
</dbReference>
<sequence>MKKSAKSSPAKKSAKVREMNGADCVVECLLREGVEAIFAYPGGSSLELHQALARSGKVRTILPRHEQGGAFAAEAYARATGKVGVCMATSGPGATNLVSAIADAYMDSIPMVAITGQVFQKYIGKMAFQETDFFGLTLPIVKHSFLVLKAEDLPRVFKEAFQIALSGRPGPVVIDIPKDVQQARLVPQFPATVSFRNPWLGLEHHASDAQLDQVLALIAESRKPMLYVGGGIIAADAGKALKAFAEKTGIPVATTLMGVGAFPETHPLSLHWFGMHGAAYSNWAVDQCDLLLTFGARFDDRITGDVHKFAPAAKIVHIDIDASEHNKNKRVQLPIVSDIRIALERLNQLIAGRKFKAPDLSAWHAQVNEWKTKYPFTYDKTSRYIQPQEAIQTLYELTKGDAIITTGVGQHQMWAAQHYRWDKPRRYISSLGLGAMGFGYPAALGAKVACPDKQVVDIDGDGSFLMNVQELATAKIEKIAAKAMILNNQHLGMVVQWEDRFYGSLRGNTILGDASNIGSPDNPGGLYPDFVKIAEGFGLKGRRVLRKEDLRPAIQEMLDSDEAYVLDIVVPYTEHVLPMIPAGRSVKEMLLE</sequence>
<evidence type="ECO:0000256" key="10">
    <source>
        <dbReference type="ARBA" id="ARBA00022842"/>
    </source>
</evidence>
<evidence type="ECO:0000259" key="15">
    <source>
        <dbReference type="Pfam" id="PF02775"/>
    </source>
</evidence>
<dbReference type="Pfam" id="PF00205">
    <property type="entry name" value="TPP_enzyme_M"/>
    <property type="match status" value="1"/>
</dbReference>
<keyword evidence="9" id="KW-0479">Metal-binding</keyword>
<comment type="cofactor">
    <cofactor evidence="2">
        <name>thiamine diphosphate</name>
        <dbReference type="ChEBI" id="CHEBI:58937"/>
    </cofactor>
</comment>
<feature type="domain" description="Thiamine pyrophosphate enzyme TPP-binding" evidence="15">
    <location>
        <begin position="407"/>
        <end position="568"/>
    </location>
</feature>